<dbReference type="GeneID" id="20668889"/>
<dbReference type="PROSITE" id="PS50181">
    <property type="entry name" value="FBOX"/>
    <property type="match status" value="1"/>
</dbReference>
<feature type="non-terminal residue" evidence="3">
    <location>
        <position position="233"/>
    </location>
</feature>
<feature type="domain" description="F-box" evidence="2">
    <location>
        <begin position="1"/>
        <end position="45"/>
    </location>
</feature>
<evidence type="ECO:0000259" key="2">
    <source>
        <dbReference type="PROSITE" id="PS50181"/>
    </source>
</evidence>
<dbReference type="OrthoDB" id="613763at2759"/>
<accession>W4KET2</accession>
<dbReference type="EMBL" id="KI925456">
    <property type="protein sequence ID" value="ETW84347.1"/>
    <property type="molecule type" value="Genomic_DNA"/>
</dbReference>
<protein>
    <recommendedName>
        <fullName evidence="2">F-box domain-containing protein</fullName>
    </recommendedName>
</protein>
<dbReference type="HOGENOM" id="CLU_051054_0_0_1"/>
<feature type="region of interest" description="Disordered" evidence="1">
    <location>
        <begin position="155"/>
        <end position="181"/>
    </location>
</feature>
<evidence type="ECO:0000313" key="3">
    <source>
        <dbReference type="EMBL" id="ETW84347.1"/>
    </source>
</evidence>
<dbReference type="KEGG" id="hir:HETIRDRAFT_241295"/>
<feature type="compositionally biased region" description="Pro residues" evidence="1">
    <location>
        <begin position="157"/>
        <end position="181"/>
    </location>
</feature>
<dbReference type="RefSeq" id="XP_009544028.1">
    <property type="nucleotide sequence ID" value="XM_009545733.1"/>
</dbReference>
<gene>
    <name evidence="3" type="ORF">HETIRDRAFT_241295</name>
</gene>
<dbReference type="STRING" id="747525.W4KET2"/>
<evidence type="ECO:0000313" key="4">
    <source>
        <dbReference type="Proteomes" id="UP000030671"/>
    </source>
</evidence>
<dbReference type="InParanoid" id="W4KET2"/>
<sequence length="233" mass="24846">MSLPALPTELIDAVAQNLDTPALVALARTASPLYPVARRLLYRNLALSPLAHNLVLVPVLAARPHLARFVRTFSLVLPSSSVLFPPFYRALASALAAMTQLTDLDLHIDPDVTWVLASAPLYPRLSHFAASFPLDLHTAHFLARTPALEHLQLDSDPLPPPTPPPLLAPAPAPVPAPAPAPAPATLSLPSLPPSTLPILASFSGPTFYEHVARALALMPALNDFELDGMHWGS</sequence>
<dbReference type="AlphaFoldDB" id="W4KET2"/>
<keyword evidence="4" id="KW-1185">Reference proteome</keyword>
<organism evidence="3 4">
    <name type="scientific">Heterobasidion irregulare (strain TC 32-1)</name>
    <dbReference type="NCBI Taxonomy" id="747525"/>
    <lineage>
        <taxon>Eukaryota</taxon>
        <taxon>Fungi</taxon>
        <taxon>Dikarya</taxon>
        <taxon>Basidiomycota</taxon>
        <taxon>Agaricomycotina</taxon>
        <taxon>Agaricomycetes</taxon>
        <taxon>Russulales</taxon>
        <taxon>Bondarzewiaceae</taxon>
        <taxon>Heterobasidion</taxon>
        <taxon>Heterobasidion annosum species complex</taxon>
    </lineage>
</organism>
<dbReference type="InterPro" id="IPR001810">
    <property type="entry name" value="F-box_dom"/>
</dbReference>
<name>W4KET2_HETIT</name>
<reference evidence="3 4" key="1">
    <citation type="journal article" date="2012" name="New Phytol.">
        <title>Insight into trade-off between wood decay and parasitism from the genome of a fungal forest pathogen.</title>
        <authorList>
            <person name="Olson A."/>
            <person name="Aerts A."/>
            <person name="Asiegbu F."/>
            <person name="Belbahri L."/>
            <person name="Bouzid O."/>
            <person name="Broberg A."/>
            <person name="Canback B."/>
            <person name="Coutinho P.M."/>
            <person name="Cullen D."/>
            <person name="Dalman K."/>
            <person name="Deflorio G."/>
            <person name="van Diepen L.T."/>
            <person name="Dunand C."/>
            <person name="Duplessis S."/>
            <person name="Durling M."/>
            <person name="Gonthier P."/>
            <person name="Grimwood J."/>
            <person name="Fossdal C.G."/>
            <person name="Hansson D."/>
            <person name="Henrissat B."/>
            <person name="Hietala A."/>
            <person name="Himmelstrand K."/>
            <person name="Hoffmeister D."/>
            <person name="Hogberg N."/>
            <person name="James T.Y."/>
            <person name="Karlsson M."/>
            <person name="Kohler A."/>
            <person name="Kues U."/>
            <person name="Lee Y.H."/>
            <person name="Lin Y.C."/>
            <person name="Lind M."/>
            <person name="Lindquist E."/>
            <person name="Lombard V."/>
            <person name="Lucas S."/>
            <person name="Lunden K."/>
            <person name="Morin E."/>
            <person name="Murat C."/>
            <person name="Park J."/>
            <person name="Raffaello T."/>
            <person name="Rouze P."/>
            <person name="Salamov A."/>
            <person name="Schmutz J."/>
            <person name="Solheim H."/>
            <person name="Stahlberg J."/>
            <person name="Velez H."/>
            <person name="de Vries R.P."/>
            <person name="Wiebenga A."/>
            <person name="Woodward S."/>
            <person name="Yakovlev I."/>
            <person name="Garbelotto M."/>
            <person name="Martin F."/>
            <person name="Grigoriev I.V."/>
            <person name="Stenlid J."/>
        </authorList>
    </citation>
    <scope>NUCLEOTIDE SEQUENCE [LARGE SCALE GENOMIC DNA]</scope>
    <source>
        <strain evidence="3 4">TC 32-1</strain>
    </source>
</reference>
<proteinExistence type="predicted"/>
<evidence type="ECO:0000256" key="1">
    <source>
        <dbReference type="SAM" id="MobiDB-lite"/>
    </source>
</evidence>
<dbReference type="Proteomes" id="UP000030671">
    <property type="component" value="Unassembled WGS sequence"/>
</dbReference>